<dbReference type="AlphaFoldDB" id="A0A174BSG2"/>
<sequence length="104" mass="11642">MSVARFKVEFYDKTAEKEYLSLDGSVRAMVDKGIARLALRADEIGKPLSGLLAGCRELKFRTDGIRVIYRIRDGHVEVVQIIAIGARDKGKVFDLASRRLDSDD</sequence>
<dbReference type="STRING" id="74426.ERS852399_01857"/>
<dbReference type="InterPro" id="IPR035093">
    <property type="entry name" value="RelE/ParE_toxin_dom_sf"/>
</dbReference>
<evidence type="ECO:0000313" key="1">
    <source>
        <dbReference type="EMBL" id="VWM02092.1"/>
    </source>
</evidence>
<proteinExistence type="predicted"/>
<organism evidence="1 2">
    <name type="scientific">Collinsella aerofaciens</name>
    <dbReference type="NCBI Taxonomy" id="74426"/>
    <lineage>
        <taxon>Bacteria</taxon>
        <taxon>Bacillati</taxon>
        <taxon>Actinomycetota</taxon>
        <taxon>Coriobacteriia</taxon>
        <taxon>Coriobacteriales</taxon>
        <taxon>Coriobacteriaceae</taxon>
        <taxon>Collinsella</taxon>
    </lineage>
</organism>
<protein>
    <submittedName>
        <fullName evidence="1">Uncharacterized protein</fullName>
    </submittedName>
</protein>
<dbReference type="SUPFAM" id="SSF143011">
    <property type="entry name" value="RelE-like"/>
    <property type="match status" value="1"/>
</dbReference>
<dbReference type="EMBL" id="CABWIH010000055">
    <property type="protein sequence ID" value="VWM02092.1"/>
    <property type="molecule type" value="Genomic_DNA"/>
</dbReference>
<name>A0A174BSG2_9ACTN</name>
<dbReference type="Proteomes" id="UP000330807">
    <property type="component" value="Unassembled WGS sequence"/>
</dbReference>
<reference evidence="1 2" key="1">
    <citation type="submission" date="2019-10" db="EMBL/GenBank/DDBJ databases">
        <authorList>
            <person name="Wolf R A."/>
        </authorList>
    </citation>
    <scope>NUCLEOTIDE SEQUENCE [LARGE SCALE GENOMIC DNA]</scope>
    <source>
        <strain evidence="1">Collinsella_aerofaciens_AK_138A</strain>
    </source>
</reference>
<evidence type="ECO:0000313" key="2">
    <source>
        <dbReference type="Proteomes" id="UP000330807"/>
    </source>
</evidence>
<dbReference type="Gene3D" id="3.30.2310.20">
    <property type="entry name" value="RelE-like"/>
    <property type="match status" value="1"/>
</dbReference>
<gene>
    <name evidence="1" type="ORF">LMKDKBCB_02256</name>
</gene>
<dbReference type="PaxDb" id="74426-ERS852399_01857"/>
<accession>A0A174BSG2</accession>